<evidence type="ECO:0000256" key="8">
    <source>
        <dbReference type="ARBA" id="ARBA00022857"/>
    </source>
</evidence>
<dbReference type="PANTHER" id="PTHR38663">
    <property type="match status" value="1"/>
</dbReference>
<evidence type="ECO:0000256" key="12">
    <source>
        <dbReference type="ARBA" id="ARBA00049248"/>
    </source>
</evidence>
<evidence type="ECO:0000256" key="1">
    <source>
        <dbReference type="ARBA" id="ARBA00001974"/>
    </source>
</evidence>
<organism evidence="14 15">
    <name type="scientific">Penicillium daleae</name>
    <dbReference type="NCBI Taxonomy" id="63821"/>
    <lineage>
        <taxon>Eukaryota</taxon>
        <taxon>Fungi</taxon>
        <taxon>Dikarya</taxon>
        <taxon>Ascomycota</taxon>
        <taxon>Pezizomycotina</taxon>
        <taxon>Eurotiomycetes</taxon>
        <taxon>Eurotiomycetidae</taxon>
        <taxon>Eurotiales</taxon>
        <taxon>Aspergillaceae</taxon>
        <taxon>Penicillium</taxon>
    </lineage>
</organism>
<comment type="similarity">
    <text evidence="3">Belongs to the lysine N(6)-hydroxylase/L-ornithine N(5)-oxygenase family.</text>
</comment>
<keyword evidence="8" id="KW-0521">NADP</keyword>
<comment type="caution">
    <text evidence="14">The sequence shown here is derived from an EMBL/GenBank/DDBJ whole genome shotgun (WGS) entry which is preliminary data.</text>
</comment>
<sequence length="588" mass="65962">MMNLTNEIHDVIIVGAGPCGLAVAARIHEQTPSAVFTDEEHQRYHWIKRHTGKMNLIQAGRSKKNGVRAEKWNRGHRTCPCKDEKSTNSTRRGSTDSISSVPSLSSDSSTSSATSISTLVLDGTGDQWMQRWNNAFRTLEIKQLRSPMFFHVDPGDRDGMLAYTQEVGREDDLWEISGCVGKEMSKHKKKKRRQSGKTQTLGVEIDERDRKDYFSPSTDLFADYCASIIDRYGLNEPSQILKQEVTDITFGYLPDNLDIAVPNCKTFTLTTSTGQKFYSRAVVLAMGAGGAGIQKIFPWKPSNEAESADTCCHSMEIKTFPSPNVRSKIQQRRETNVVVVGGGLSSAQIVDMAVRKGVTKVWFLMRSEYKVKHFDISLPWMGKYKNWEKAAFWSADTDEERLEMIKTARNGGSITPRYTRIVKKHVTHNRASIHTRTEIASHKYNPETQTWTLTTDPPIPNLPPIDYIYFATGARSDVREMPLLSKINAEYPIEVIEGLPCLTDDLMWRDDVPLYITGRLGALRLGPGAPNLEGARLGAERIAWSLEEILQKDRDIGDHCEGFCGLGNRYASLVGDGEDDNEEAIATR</sequence>
<evidence type="ECO:0000256" key="5">
    <source>
        <dbReference type="ARBA" id="ARBA00018612"/>
    </source>
</evidence>
<gene>
    <name evidence="14" type="ORF">N7458_010819</name>
</gene>
<reference evidence="14" key="2">
    <citation type="journal article" date="2023" name="IMA Fungus">
        <title>Comparative genomic study of the Penicillium genus elucidates a diverse pangenome and 15 lateral gene transfer events.</title>
        <authorList>
            <person name="Petersen C."/>
            <person name="Sorensen T."/>
            <person name="Nielsen M.R."/>
            <person name="Sondergaard T.E."/>
            <person name="Sorensen J.L."/>
            <person name="Fitzpatrick D.A."/>
            <person name="Frisvad J.C."/>
            <person name="Nielsen K.L."/>
        </authorList>
    </citation>
    <scope>NUCLEOTIDE SEQUENCE</scope>
    <source>
        <strain evidence="14">IBT 16125</strain>
    </source>
</reference>
<evidence type="ECO:0000313" key="14">
    <source>
        <dbReference type="EMBL" id="KAJ5439821.1"/>
    </source>
</evidence>
<dbReference type="SUPFAM" id="SSF51905">
    <property type="entry name" value="FAD/NAD(P)-binding domain"/>
    <property type="match status" value="2"/>
</dbReference>
<dbReference type="InterPro" id="IPR036188">
    <property type="entry name" value="FAD/NAD-bd_sf"/>
</dbReference>
<comment type="cofactor">
    <cofactor evidence="1">
        <name>FAD</name>
        <dbReference type="ChEBI" id="CHEBI:57692"/>
    </cofactor>
</comment>
<evidence type="ECO:0000256" key="3">
    <source>
        <dbReference type="ARBA" id="ARBA00007588"/>
    </source>
</evidence>
<evidence type="ECO:0000256" key="9">
    <source>
        <dbReference type="ARBA" id="ARBA00023002"/>
    </source>
</evidence>
<dbReference type="RefSeq" id="XP_056763050.1">
    <property type="nucleotide sequence ID" value="XM_056914201.1"/>
</dbReference>
<dbReference type="GeneID" id="81604444"/>
<dbReference type="InterPro" id="IPR025700">
    <property type="entry name" value="Lys/Orn_oxygenase"/>
</dbReference>
<keyword evidence="15" id="KW-1185">Reference proteome</keyword>
<evidence type="ECO:0000256" key="11">
    <source>
        <dbReference type="ARBA" id="ARBA00047598"/>
    </source>
</evidence>
<evidence type="ECO:0000256" key="7">
    <source>
        <dbReference type="ARBA" id="ARBA00022827"/>
    </source>
</evidence>
<dbReference type="Gene3D" id="3.50.50.60">
    <property type="entry name" value="FAD/NAD(P)-binding domain"/>
    <property type="match status" value="2"/>
</dbReference>
<evidence type="ECO:0000256" key="2">
    <source>
        <dbReference type="ARBA" id="ARBA00004924"/>
    </source>
</evidence>
<dbReference type="PANTHER" id="PTHR38663:SF1">
    <property type="entry name" value="L-ORNITHINE N(5)-MONOOXYGENASE"/>
    <property type="match status" value="1"/>
</dbReference>
<evidence type="ECO:0000256" key="10">
    <source>
        <dbReference type="ARBA" id="ARBA00030351"/>
    </source>
</evidence>
<accession>A0AAD6C1S0</accession>
<proteinExistence type="inferred from homology"/>
<evidence type="ECO:0000313" key="15">
    <source>
        <dbReference type="Proteomes" id="UP001213681"/>
    </source>
</evidence>
<dbReference type="Pfam" id="PF13434">
    <property type="entry name" value="Lys_Orn_oxgnase"/>
    <property type="match status" value="1"/>
</dbReference>
<name>A0AAD6C1S0_9EURO</name>
<dbReference type="EC" id="1.14.13.196" evidence="4"/>
<evidence type="ECO:0000256" key="6">
    <source>
        <dbReference type="ARBA" id="ARBA00022630"/>
    </source>
</evidence>
<keyword evidence="7" id="KW-0274">FAD</keyword>
<dbReference type="EMBL" id="JAPVEA010000008">
    <property type="protein sequence ID" value="KAJ5439821.1"/>
    <property type="molecule type" value="Genomic_DNA"/>
</dbReference>
<dbReference type="Proteomes" id="UP001213681">
    <property type="component" value="Unassembled WGS sequence"/>
</dbReference>
<comment type="catalytic activity">
    <reaction evidence="11">
        <text>L-ornithine + NADPH + O2 = N(5)-hydroxy-L-ornithine + NADP(+) + H2O</text>
        <dbReference type="Rhea" id="RHEA:41508"/>
        <dbReference type="ChEBI" id="CHEBI:15377"/>
        <dbReference type="ChEBI" id="CHEBI:15379"/>
        <dbReference type="ChEBI" id="CHEBI:46911"/>
        <dbReference type="ChEBI" id="CHEBI:57783"/>
        <dbReference type="ChEBI" id="CHEBI:58349"/>
        <dbReference type="ChEBI" id="CHEBI:78275"/>
        <dbReference type="EC" id="1.14.13.196"/>
    </reaction>
</comment>
<feature type="region of interest" description="Disordered" evidence="13">
    <location>
        <begin position="59"/>
        <end position="112"/>
    </location>
</feature>
<comment type="catalytic activity">
    <reaction evidence="12">
        <text>L-ornithine + NADH + O2 = N(5)-hydroxy-L-ornithine + NAD(+) + H2O</text>
        <dbReference type="Rhea" id="RHEA:41512"/>
        <dbReference type="ChEBI" id="CHEBI:15377"/>
        <dbReference type="ChEBI" id="CHEBI:15379"/>
        <dbReference type="ChEBI" id="CHEBI:46911"/>
        <dbReference type="ChEBI" id="CHEBI:57540"/>
        <dbReference type="ChEBI" id="CHEBI:57945"/>
        <dbReference type="ChEBI" id="CHEBI:78275"/>
        <dbReference type="EC" id="1.14.13.196"/>
    </reaction>
</comment>
<dbReference type="GO" id="GO:0016491">
    <property type="term" value="F:oxidoreductase activity"/>
    <property type="evidence" value="ECO:0007669"/>
    <property type="project" value="UniProtKB-KW"/>
</dbReference>
<keyword evidence="6" id="KW-0285">Flavoprotein</keyword>
<feature type="compositionally biased region" description="Low complexity" evidence="13">
    <location>
        <begin position="95"/>
        <end position="112"/>
    </location>
</feature>
<keyword evidence="9" id="KW-0560">Oxidoreductase</keyword>
<dbReference type="AlphaFoldDB" id="A0AAD6C1S0"/>
<reference evidence="14" key="1">
    <citation type="submission" date="2022-12" db="EMBL/GenBank/DDBJ databases">
        <authorList>
            <person name="Petersen C."/>
        </authorList>
    </citation>
    <scope>NUCLEOTIDE SEQUENCE</scope>
    <source>
        <strain evidence="14">IBT 16125</strain>
    </source>
</reference>
<comment type="pathway">
    <text evidence="2">Siderophore biosynthesis.</text>
</comment>
<evidence type="ECO:0000256" key="4">
    <source>
        <dbReference type="ARBA" id="ARBA00012881"/>
    </source>
</evidence>
<evidence type="ECO:0000256" key="13">
    <source>
        <dbReference type="SAM" id="MobiDB-lite"/>
    </source>
</evidence>
<protein>
    <recommendedName>
        <fullName evidence="5">L-ornithine N(5)-monooxygenase</fullName>
        <ecNumber evidence="4">1.14.13.196</ecNumber>
    </recommendedName>
    <alternativeName>
        <fullName evidence="10">L-ornithine N(5)-oxygenase</fullName>
    </alternativeName>
</protein>